<evidence type="ECO:0000256" key="5">
    <source>
        <dbReference type="ARBA" id="ARBA00023242"/>
    </source>
</evidence>
<dbReference type="InterPro" id="IPR020472">
    <property type="entry name" value="WD40_PAC1"/>
</dbReference>
<keyword evidence="5" id="KW-0539">Nucleus</keyword>
<reference evidence="8" key="1">
    <citation type="submission" date="2013-12" db="EMBL/GenBank/DDBJ databases">
        <authorList>
            <person name="Genoscope - CEA"/>
        </authorList>
    </citation>
    <scope>NUCLEOTIDE SEQUENCE</scope>
    <source>
        <strain evidence="8">CBS 1993</strain>
    </source>
</reference>
<feature type="domain" description="Histone-binding protein RBBP4-like N-terminal" evidence="7">
    <location>
        <begin position="16"/>
        <end position="77"/>
    </location>
</feature>
<dbReference type="RefSeq" id="XP_022459802.1">
    <property type="nucleotide sequence ID" value="XM_022602238.1"/>
</dbReference>
<dbReference type="AlphaFoldDB" id="W6MWS6"/>
<name>W6MWS6_9ASCO</name>
<evidence type="ECO:0000256" key="3">
    <source>
        <dbReference type="ARBA" id="ARBA00022737"/>
    </source>
</evidence>
<dbReference type="HOGENOM" id="CLU_020445_3_1_1"/>
<feature type="repeat" description="WD" evidence="6">
    <location>
        <begin position="167"/>
        <end position="202"/>
    </location>
</feature>
<gene>
    <name evidence="8" type="ORF">KUCA_T00003789001</name>
</gene>
<evidence type="ECO:0000259" key="7">
    <source>
        <dbReference type="Pfam" id="PF12265"/>
    </source>
</evidence>
<organism evidence="8 9">
    <name type="scientific">Kuraishia capsulata CBS 1993</name>
    <dbReference type="NCBI Taxonomy" id="1382522"/>
    <lineage>
        <taxon>Eukaryota</taxon>
        <taxon>Fungi</taxon>
        <taxon>Dikarya</taxon>
        <taxon>Ascomycota</taxon>
        <taxon>Saccharomycotina</taxon>
        <taxon>Pichiomycetes</taxon>
        <taxon>Pichiales</taxon>
        <taxon>Pichiaceae</taxon>
        <taxon>Kuraishia</taxon>
    </lineage>
</organism>
<feature type="repeat" description="WD" evidence="6">
    <location>
        <begin position="301"/>
        <end position="343"/>
    </location>
</feature>
<dbReference type="InterPro" id="IPR050459">
    <property type="entry name" value="WD_repeat_RBAP46/RBAP48/MSI1"/>
</dbReference>
<dbReference type="InterPro" id="IPR036322">
    <property type="entry name" value="WD40_repeat_dom_sf"/>
</dbReference>
<dbReference type="STRING" id="1382522.W6MWS6"/>
<proteinExistence type="predicted"/>
<dbReference type="InterPro" id="IPR022052">
    <property type="entry name" value="Histone-bd_RBBP4-like_N"/>
</dbReference>
<accession>W6MWS6</accession>
<reference evidence="8" key="2">
    <citation type="submission" date="2014-02" db="EMBL/GenBank/DDBJ databases">
        <title>Complete DNA sequence of /Kuraishia capsulata/ illustrates novel genomic features among budding yeasts (/Saccharomycotina/).</title>
        <authorList>
            <person name="Morales L."/>
            <person name="Noel B."/>
            <person name="Porcel B."/>
            <person name="Marcet-Houben M."/>
            <person name="Hullo M-F."/>
            <person name="Sacerdot C."/>
            <person name="Tekaia F."/>
            <person name="Leh-Louis V."/>
            <person name="Despons L."/>
            <person name="Khanna V."/>
            <person name="Aury J-M."/>
            <person name="Barbe V."/>
            <person name="Couloux A."/>
            <person name="Labadie K."/>
            <person name="Pelletier E."/>
            <person name="Souciet J-L."/>
            <person name="Boekhout T."/>
            <person name="Gabaldon T."/>
            <person name="Wincker P."/>
            <person name="Dujon B."/>
        </authorList>
    </citation>
    <scope>NUCLEOTIDE SEQUENCE</scope>
    <source>
        <strain evidence="8">CBS 1993</strain>
    </source>
</reference>
<keyword evidence="2 6" id="KW-0853">WD repeat</keyword>
<keyword evidence="3" id="KW-0677">Repeat</keyword>
<dbReference type="PANTHER" id="PTHR22850">
    <property type="entry name" value="WD40 REPEAT FAMILY"/>
    <property type="match status" value="1"/>
</dbReference>
<dbReference type="GO" id="GO:0043596">
    <property type="term" value="C:nuclear replication fork"/>
    <property type="evidence" value="ECO:0007669"/>
    <property type="project" value="EnsemblFungi"/>
</dbReference>
<dbReference type="GO" id="GO:0000786">
    <property type="term" value="C:nucleosome"/>
    <property type="evidence" value="ECO:0007669"/>
    <property type="project" value="EnsemblFungi"/>
</dbReference>
<feature type="repeat" description="WD" evidence="6">
    <location>
        <begin position="278"/>
        <end position="300"/>
    </location>
</feature>
<dbReference type="SMART" id="SM00320">
    <property type="entry name" value="WD40"/>
    <property type="match status" value="5"/>
</dbReference>
<comment type="subcellular location">
    <subcellularLocation>
        <location evidence="1">Nucleus</location>
    </subcellularLocation>
</comment>
<keyword evidence="9" id="KW-1185">Reference proteome</keyword>
<dbReference type="GO" id="GO:1990426">
    <property type="term" value="P:mitotic recombination-dependent replication fork processing"/>
    <property type="evidence" value="ECO:0007669"/>
    <property type="project" value="EnsemblFungi"/>
</dbReference>
<evidence type="ECO:0000256" key="1">
    <source>
        <dbReference type="ARBA" id="ARBA00004123"/>
    </source>
</evidence>
<dbReference type="GeneID" id="34521190"/>
<keyword evidence="4" id="KW-0156">Chromatin regulator</keyword>
<evidence type="ECO:0000256" key="6">
    <source>
        <dbReference type="PROSITE-ProRule" id="PRU00221"/>
    </source>
</evidence>
<evidence type="ECO:0000256" key="4">
    <source>
        <dbReference type="ARBA" id="ARBA00022853"/>
    </source>
</evidence>
<dbReference type="GO" id="GO:0005737">
    <property type="term" value="C:cytoplasm"/>
    <property type="evidence" value="ECO:0007669"/>
    <property type="project" value="EnsemblFungi"/>
</dbReference>
<dbReference type="PRINTS" id="PR00320">
    <property type="entry name" value="GPROTEINBRPT"/>
</dbReference>
<dbReference type="Proteomes" id="UP000019384">
    <property type="component" value="Unassembled WGS sequence"/>
</dbReference>
<dbReference type="OrthoDB" id="427795at2759"/>
<dbReference type="PROSITE" id="PS50082">
    <property type="entry name" value="WD_REPEATS_2"/>
    <property type="match status" value="4"/>
</dbReference>
<dbReference type="InterPro" id="IPR001680">
    <property type="entry name" value="WD40_rpt"/>
</dbReference>
<evidence type="ECO:0000313" key="8">
    <source>
        <dbReference type="EMBL" id="CDK27810.1"/>
    </source>
</evidence>
<dbReference type="SUPFAM" id="SSF50978">
    <property type="entry name" value="WD40 repeat-like"/>
    <property type="match status" value="1"/>
</dbReference>
<evidence type="ECO:0000256" key="2">
    <source>
        <dbReference type="ARBA" id="ARBA00022574"/>
    </source>
</evidence>
<dbReference type="PROSITE" id="PS50294">
    <property type="entry name" value="WD_REPEATS_REGION"/>
    <property type="match status" value="2"/>
</dbReference>
<dbReference type="GO" id="GO:0033186">
    <property type="term" value="C:CAF-1 complex"/>
    <property type="evidence" value="ECO:0007669"/>
    <property type="project" value="EnsemblFungi"/>
</dbReference>
<dbReference type="Pfam" id="PF00400">
    <property type="entry name" value="WD40"/>
    <property type="match status" value="3"/>
</dbReference>
<dbReference type="GO" id="GO:0042393">
    <property type="term" value="F:histone binding"/>
    <property type="evidence" value="ECO:0007669"/>
    <property type="project" value="EnsemblFungi"/>
</dbReference>
<dbReference type="Pfam" id="PF12265">
    <property type="entry name" value="CAF1C_H4-bd"/>
    <property type="match status" value="1"/>
</dbReference>
<dbReference type="Gene3D" id="2.130.10.10">
    <property type="entry name" value="YVTN repeat-like/Quinoprotein amine dehydrogenase"/>
    <property type="match status" value="1"/>
</dbReference>
<sequence length="386" mass="43489">MMTVEESNIDDATQVNYKTWKKNSKHLYDYIQTSALTWPSLTLQWLPDVEKVEGLTKSRLLLGSFSSGLAEEQLIMLNFMKDASPRSRLNPQKYDSIKEEFVITASSGLKPINVQQRISHSGEVNRARSMPQNPDLIATITSNGDINVFDRTKHPSQPTKFQSEIELTYHSKEGFGLSWNPRKEAQLVSCASDGKVAYWDLNRWVRGTSMSPSTTISESVGLNDVKHLPIHDSIIGYVGEESVFKMHDTRNDETISLGRESHSEINCLSFNTGNDYCVATGDSDGMIDIWDIRTRKAFKEFKAHDEDITCLEWNWSNHGILASGSGDKTCKIWDFANEDDDQLLFVHGGHMAGITDLGWSPDEQWMLGTVAYDNSVHVWQPSTALV</sequence>
<feature type="repeat" description="WD" evidence="6">
    <location>
        <begin position="347"/>
        <end position="386"/>
    </location>
</feature>
<dbReference type="InterPro" id="IPR015943">
    <property type="entry name" value="WD40/YVTN_repeat-like_dom_sf"/>
</dbReference>
<dbReference type="GO" id="GO:0006335">
    <property type="term" value="P:DNA replication-dependent chromatin assembly"/>
    <property type="evidence" value="ECO:0007669"/>
    <property type="project" value="EnsemblFungi"/>
</dbReference>
<evidence type="ECO:0000313" key="9">
    <source>
        <dbReference type="Proteomes" id="UP000019384"/>
    </source>
</evidence>
<protein>
    <recommendedName>
        <fullName evidence="7">Histone-binding protein RBBP4-like N-terminal domain-containing protein</fullName>
    </recommendedName>
</protein>
<dbReference type="EMBL" id="HG793128">
    <property type="protein sequence ID" value="CDK27810.1"/>
    <property type="molecule type" value="Genomic_DNA"/>
</dbReference>